<dbReference type="Pfam" id="PF13190">
    <property type="entry name" value="PDGLE"/>
    <property type="match status" value="1"/>
</dbReference>
<evidence type="ECO:0000256" key="7">
    <source>
        <dbReference type="SAM" id="Phobius"/>
    </source>
</evidence>
<feature type="transmembrane region" description="Helical" evidence="7">
    <location>
        <begin position="297"/>
        <end position="317"/>
    </location>
</feature>
<dbReference type="Proteomes" id="UP001162734">
    <property type="component" value="Chromosome"/>
</dbReference>
<feature type="transmembrane region" description="Helical" evidence="7">
    <location>
        <begin position="219"/>
        <end position="240"/>
    </location>
</feature>
<evidence type="ECO:0000259" key="8">
    <source>
        <dbReference type="Pfam" id="PF13190"/>
    </source>
</evidence>
<accession>A0ABN6N9U0</accession>
<dbReference type="EMBL" id="AP025592">
    <property type="protein sequence ID" value="BDG09979.1"/>
    <property type="molecule type" value="Genomic_DNA"/>
</dbReference>
<keyword evidence="10" id="KW-1185">Reference proteome</keyword>
<evidence type="ECO:0000256" key="2">
    <source>
        <dbReference type="ARBA" id="ARBA00022448"/>
    </source>
</evidence>
<feature type="transmembrane region" description="Helical" evidence="7">
    <location>
        <begin position="41"/>
        <end position="61"/>
    </location>
</feature>
<feature type="domain" description="PDGLE" evidence="8">
    <location>
        <begin position="224"/>
        <end position="319"/>
    </location>
</feature>
<dbReference type="InterPro" id="IPR025937">
    <property type="entry name" value="PDGLE_dom"/>
</dbReference>
<sequence>MHMADALLSPSVGLAFDAAAGLLVAGAARRLSREPDQARRVPLMGVLGAFVFAAQMVNFAIPGTGSSGHLAGGLLLSVLLGPSAALVVMASVLLVQALFFADGGLLALGCNLFNMGVWPALLGLPLQRRLAGDAPGPARLTLACLAPALLAAELGALGVMVETQLSGRADLPFSRFAALMLGVHLPIGAVEGLVTAGMIRFASRLGATGPAPAPAAGRLPLAPTVLALAVFTGCVGAWFASARPDGLEWALARSGAAVREDGAAHAALRAVQARTALLPDYALPARAPGSARLGTSLAGGLGLLATLGLVGGAAALLRRGRAGRSDAR</sequence>
<feature type="transmembrane region" description="Helical" evidence="7">
    <location>
        <begin position="173"/>
        <end position="199"/>
    </location>
</feature>
<feature type="transmembrane region" description="Helical" evidence="7">
    <location>
        <begin position="73"/>
        <end position="99"/>
    </location>
</feature>
<keyword evidence="6 7" id="KW-0472">Membrane</keyword>
<name>A0ABN6N9U0_9BACT</name>
<feature type="transmembrane region" description="Helical" evidence="7">
    <location>
        <begin position="138"/>
        <end position="161"/>
    </location>
</feature>
<reference evidence="10" key="1">
    <citation type="journal article" date="2022" name="Int. J. Syst. Evol. Microbiol.">
        <title>Anaeromyxobacter oryzae sp. nov., Anaeromyxobacter diazotrophicus sp. nov. and Anaeromyxobacter paludicola sp. nov., isolated from paddy soils.</title>
        <authorList>
            <person name="Itoh H."/>
            <person name="Xu Z."/>
            <person name="Mise K."/>
            <person name="Masuda Y."/>
            <person name="Ushijima N."/>
            <person name="Hayakawa C."/>
            <person name="Shiratori Y."/>
            <person name="Senoo K."/>
        </authorList>
    </citation>
    <scope>NUCLEOTIDE SEQUENCE [LARGE SCALE GENOMIC DNA]</scope>
    <source>
        <strain evidence="10">Red630</strain>
    </source>
</reference>
<dbReference type="Gene3D" id="1.10.1760.20">
    <property type="match status" value="1"/>
</dbReference>
<comment type="subcellular location">
    <subcellularLocation>
        <location evidence="1">Cell membrane</location>
        <topology evidence="1">Multi-pass membrane protein</topology>
    </subcellularLocation>
</comment>
<evidence type="ECO:0000313" key="10">
    <source>
        <dbReference type="Proteomes" id="UP001162734"/>
    </source>
</evidence>
<proteinExistence type="predicted"/>
<evidence type="ECO:0000256" key="3">
    <source>
        <dbReference type="ARBA" id="ARBA00022475"/>
    </source>
</evidence>
<keyword evidence="4 7" id="KW-0812">Transmembrane</keyword>
<dbReference type="InterPro" id="IPR002751">
    <property type="entry name" value="CbiM/NikMN"/>
</dbReference>
<evidence type="ECO:0000256" key="4">
    <source>
        <dbReference type="ARBA" id="ARBA00022692"/>
    </source>
</evidence>
<gene>
    <name evidence="9" type="primary">nikMN</name>
    <name evidence="9" type="ORF">AMPC_30920</name>
</gene>
<dbReference type="Pfam" id="PF01891">
    <property type="entry name" value="CbiM"/>
    <property type="match status" value="1"/>
</dbReference>
<evidence type="ECO:0000256" key="5">
    <source>
        <dbReference type="ARBA" id="ARBA00022989"/>
    </source>
</evidence>
<evidence type="ECO:0000256" key="6">
    <source>
        <dbReference type="ARBA" id="ARBA00023136"/>
    </source>
</evidence>
<evidence type="ECO:0000313" key="9">
    <source>
        <dbReference type="EMBL" id="BDG09979.1"/>
    </source>
</evidence>
<feature type="transmembrane region" description="Helical" evidence="7">
    <location>
        <begin position="105"/>
        <end position="126"/>
    </location>
</feature>
<dbReference type="PANTHER" id="PTHR34229:SF1">
    <property type="entry name" value="METAL TRANSPORT PROTEIN HI_1621-RELATED"/>
    <property type="match status" value="1"/>
</dbReference>
<dbReference type="PANTHER" id="PTHR34229">
    <property type="entry name" value="METAL TRANSPORT PROTEIN HI_1621-RELATED"/>
    <property type="match status" value="1"/>
</dbReference>
<keyword evidence="2" id="KW-0813">Transport</keyword>
<keyword evidence="3" id="KW-1003">Cell membrane</keyword>
<keyword evidence="5 7" id="KW-1133">Transmembrane helix</keyword>
<evidence type="ECO:0000256" key="1">
    <source>
        <dbReference type="ARBA" id="ARBA00004651"/>
    </source>
</evidence>
<organism evidence="9 10">
    <name type="scientific">Anaeromyxobacter paludicola</name>
    <dbReference type="NCBI Taxonomy" id="2918171"/>
    <lineage>
        <taxon>Bacteria</taxon>
        <taxon>Pseudomonadati</taxon>
        <taxon>Myxococcota</taxon>
        <taxon>Myxococcia</taxon>
        <taxon>Myxococcales</taxon>
        <taxon>Cystobacterineae</taxon>
        <taxon>Anaeromyxobacteraceae</taxon>
        <taxon>Anaeromyxobacter</taxon>
    </lineage>
</organism>
<protein>
    <submittedName>
        <fullName evidence="9">Cobalamin biosynthesis protein CbiM</fullName>
    </submittedName>
</protein>